<dbReference type="EMBL" id="RLIH01000005">
    <property type="protein sequence ID" value="RVU54932.1"/>
    <property type="molecule type" value="Genomic_DNA"/>
</dbReference>
<comment type="subcellular location">
    <subcellularLocation>
        <location evidence="1 5">Cytoplasm</location>
    </subcellularLocation>
</comment>
<dbReference type="AlphaFoldDB" id="A0A437S7F8"/>
<evidence type="ECO:0000259" key="7">
    <source>
        <dbReference type="Pfam" id="PF21981"/>
    </source>
</evidence>
<evidence type="ECO:0000256" key="1">
    <source>
        <dbReference type="ARBA" id="ARBA00004496"/>
    </source>
</evidence>
<evidence type="ECO:0000256" key="5">
    <source>
        <dbReference type="HAMAP-Rule" id="MF_01114"/>
    </source>
</evidence>
<accession>A0A437S7F8</accession>
<dbReference type="Pfam" id="PF21981">
    <property type="entry name" value="RecX_HTH3"/>
    <property type="match status" value="1"/>
</dbReference>
<keyword evidence="9" id="KW-1185">Reference proteome</keyword>
<dbReference type="GO" id="GO:0006282">
    <property type="term" value="P:regulation of DNA repair"/>
    <property type="evidence" value="ECO:0007669"/>
    <property type="project" value="UniProtKB-UniRule"/>
</dbReference>
<dbReference type="InterPro" id="IPR003783">
    <property type="entry name" value="Regulatory_RecX"/>
</dbReference>
<name>A0A437S7F8_9FIRM</name>
<dbReference type="InterPro" id="IPR053925">
    <property type="entry name" value="RecX_HTH_3rd"/>
</dbReference>
<dbReference type="InterPro" id="IPR053924">
    <property type="entry name" value="RecX_HTH_2nd"/>
</dbReference>
<dbReference type="GO" id="GO:0005737">
    <property type="term" value="C:cytoplasm"/>
    <property type="evidence" value="ECO:0007669"/>
    <property type="project" value="UniProtKB-SubCell"/>
</dbReference>
<dbReference type="Pfam" id="PF02631">
    <property type="entry name" value="RecX_HTH2"/>
    <property type="match status" value="1"/>
</dbReference>
<evidence type="ECO:0000256" key="3">
    <source>
        <dbReference type="ARBA" id="ARBA00018111"/>
    </source>
</evidence>
<dbReference type="OrthoDB" id="5421057at2"/>
<dbReference type="Gene3D" id="1.10.10.10">
    <property type="entry name" value="Winged helix-like DNA-binding domain superfamily/Winged helix DNA-binding domain"/>
    <property type="match status" value="3"/>
</dbReference>
<dbReference type="Proteomes" id="UP000288812">
    <property type="component" value="Unassembled WGS sequence"/>
</dbReference>
<proteinExistence type="inferred from homology"/>
<comment type="caution">
    <text evidence="8">The sequence shown here is derived from an EMBL/GenBank/DDBJ whole genome shotgun (WGS) entry which is preliminary data.</text>
</comment>
<organism evidence="8 9">
    <name type="scientific">Anaerosphaera multitolerans</name>
    <dbReference type="NCBI Taxonomy" id="2487351"/>
    <lineage>
        <taxon>Bacteria</taxon>
        <taxon>Bacillati</taxon>
        <taxon>Bacillota</taxon>
        <taxon>Tissierellia</taxon>
        <taxon>Tissierellales</taxon>
        <taxon>Peptoniphilaceae</taxon>
        <taxon>Anaerosphaera</taxon>
    </lineage>
</organism>
<dbReference type="PANTHER" id="PTHR33602">
    <property type="entry name" value="REGULATORY PROTEIN RECX FAMILY PROTEIN"/>
    <property type="match status" value="1"/>
</dbReference>
<feature type="domain" description="RecX third three-helical" evidence="7">
    <location>
        <begin position="155"/>
        <end position="197"/>
    </location>
</feature>
<protein>
    <recommendedName>
        <fullName evidence="3 5">Regulatory protein RecX</fullName>
    </recommendedName>
</protein>
<comment type="similarity">
    <text evidence="2 5">Belongs to the RecX family.</text>
</comment>
<evidence type="ECO:0000313" key="9">
    <source>
        <dbReference type="Proteomes" id="UP000288812"/>
    </source>
</evidence>
<evidence type="ECO:0000256" key="4">
    <source>
        <dbReference type="ARBA" id="ARBA00022490"/>
    </source>
</evidence>
<evidence type="ECO:0000256" key="2">
    <source>
        <dbReference type="ARBA" id="ARBA00009695"/>
    </source>
</evidence>
<dbReference type="PANTHER" id="PTHR33602:SF1">
    <property type="entry name" value="REGULATORY PROTEIN RECX FAMILY PROTEIN"/>
    <property type="match status" value="1"/>
</dbReference>
<dbReference type="HAMAP" id="MF_01114">
    <property type="entry name" value="RecX"/>
    <property type="match status" value="1"/>
</dbReference>
<feature type="domain" description="RecX second three-helical" evidence="6">
    <location>
        <begin position="105"/>
        <end position="146"/>
    </location>
</feature>
<sequence length="203" mass="24182">MYITKISYDRKEKVYIINTDEDTYFQLIQDTFVKFNLYKGKEINKTDIIEMLETNEQYFAINLALKYIRNRKTEKEVFNYLKSKEIKENIINYSINYLKSFNLIDDVQYASDFCNDKIKINKYGQEKIKNLLLLKGIDLEIIEDCLCEISDNIIYDNLIKACQKKMDSLGNDEKSYEKLVRHLISKGYNYDQIKKAIKECTVN</sequence>
<evidence type="ECO:0000313" key="8">
    <source>
        <dbReference type="EMBL" id="RVU54932.1"/>
    </source>
</evidence>
<dbReference type="RefSeq" id="WP_127724314.1">
    <property type="nucleotide sequence ID" value="NZ_RLIH01000005.1"/>
</dbReference>
<keyword evidence="4 5" id="KW-0963">Cytoplasm</keyword>
<dbReference type="InterPro" id="IPR036388">
    <property type="entry name" value="WH-like_DNA-bd_sf"/>
</dbReference>
<gene>
    <name evidence="5" type="primary">recX</name>
    <name evidence="8" type="ORF">EF514_04930</name>
</gene>
<evidence type="ECO:0000259" key="6">
    <source>
        <dbReference type="Pfam" id="PF02631"/>
    </source>
</evidence>
<comment type="function">
    <text evidence="5">Modulates RecA activity.</text>
</comment>
<reference evidence="8 9" key="1">
    <citation type="submission" date="2018-11" db="EMBL/GenBank/DDBJ databases">
        <title>Genome sequencing and assembly of Anaerosphaera sp. nov., GS7-6-2.</title>
        <authorList>
            <person name="Rettenmaier R."/>
            <person name="Liebl W."/>
            <person name="Zverlov V."/>
        </authorList>
    </citation>
    <scope>NUCLEOTIDE SEQUENCE [LARGE SCALE GENOMIC DNA]</scope>
    <source>
        <strain evidence="8 9">GS7-6-2</strain>
    </source>
</reference>